<evidence type="ECO:0000313" key="2">
    <source>
        <dbReference type="Proteomes" id="UP000265618"/>
    </source>
</evidence>
<reference evidence="1 2" key="1">
    <citation type="journal article" date="2018" name="PLoS ONE">
        <title>The draft genome of Kipferlia bialata reveals reductive genome evolution in fornicate parasites.</title>
        <authorList>
            <person name="Tanifuji G."/>
            <person name="Takabayashi S."/>
            <person name="Kume K."/>
            <person name="Takagi M."/>
            <person name="Nakayama T."/>
            <person name="Kamikawa R."/>
            <person name="Inagaki Y."/>
            <person name="Hashimoto T."/>
        </authorList>
    </citation>
    <scope>NUCLEOTIDE SEQUENCE [LARGE SCALE GENOMIC DNA]</scope>
    <source>
        <strain evidence="1">NY0173</strain>
    </source>
</reference>
<feature type="non-terminal residue" evidence="1">
    <location>
        <position position="1"/>
    </location>
</feature>
<organism evidence="1 2">
    <name type="scientific">Kipferlia bialata</name>
    <dbReference type="NCBI Taxonomy" id="797122"/>
    <lineage>
        <taxon>Eukaryota</taxon>
        <taxon>Metamonada</taxon>
        <taxon>Carpediemonas-like organisms</taxon>
        <taxon>Kipferlia</taxon>
    </lineage>
</organism>
<evidence type="ECO:0000313" key="1">
    <source>
        <dbReference type="EMBL" id="GIQ87448.1"/>
    </source>
</evidence>
<keyword evidence="2" id="KW-1185">Reference proteome</keyword>
<gene>
    <name evidence="1" type="ORF">KIPB_009488</name>
</gene>
<dbReference type="EMBL" id="BDIP01003236">
    <property type="protein sequence ID" value="GIQ87448.1"/>
    <property type="molecule type" value="Genomic_DNA"/>
</dbReference>
<proteinExistence type="predicted"/>
<comment type="caution">
    <text evidence="1">The sequence shown here is derived from an EMBL/GenBank/DDBJ whole genome shotgun (WGS) entry which is preliminary data.</text>
</comment>
<accession>A0A9K3GLK1</accession>
<dbReference type="Proteomes" id="UP000265618">
    <property type="component" value="Unassembled WGS sequence"/>
</dbReference>
<dbReference type="AlphaFoldDB" id="A0A9K3GLK1"/>
<sequence>MRTRTVTSTDSEGRTTSRLEHYSETVVTWRGEQAIAVTGWFDATLPLYYPMHPVVRVKLHECVHMTPQTQGMMQVAAQAY</sequence>
<protein>
    <submittedName>
        <fullName evidence="1">Uncharacterized protein</fullName>
    </submittedName>
</protein>
<dbReference type="OrthoDB" id="190434at2759"/>
<name>A0A9K3GLK1_9EUKA</name>